<name>A0ABU0L5H8_9BACL</name>
<evidence type="ECO:0000259" key="6">
    <source>
        <dbReference type="PROSITE" id="PS51900"/>
    </source>
</evidence>
<proteinExistence type="inferred from homology"/>
<feature type="domain" description="Core-binding (CB)" evidence="6">
    <location>
        <begin position="1"/>
        <end position="82"/>
    </location>
</feature>
<evidence type="ECO:0000256" key="2">
    <source>
        <dbReference type="ARBA" id="ARBA00022857"/>
    </source>
</evidence>
<keyword evidence="3" id="KW-0560">Oxidoreductase</keyword>
<dbReference type="InterPro" id="IPR002347">
    <property type="entry name" value="SDR_fam"/>
</dbReference>
<dbReference type="PANTHER" id="PTHR43963:SF6">
    <property type="entry name" value="CHAIN DEHYDROGENASE FAMILY PROTEIN, PUTATIVE (AFU_ORTHOLOGUE AFUA_3G15350)-RELATED"/>
    <property type="match status" value="1"/>
</dbReference>
<dbReference type="InterPro" id="IPR036291">
    <property type="entry name" value="NAD(P)-bd_dom_sf"/>
</dbReference>
<protein>
    <submittedName>
        <fullName evidence="7">NAD(P)-dependent dehydrogenase (Short-subunit alcohol dehydrogenase family)</fullName>
    </submittedName>
</protein>
<keyword evidence="2" id="KW-0521">NADP</keyword>
<reference evidence="7 8" key="1">
    <citation type="submission" date="2023-07" db="EMBL/GenBank/DDBJ databases">
        <title>Genomic Encyclopedia of Type Strains, Phase IV (KMG-IV): sequencing the most valuable type-strain genomes for metagenomic binning, comparative biology and taxonomic classification.</title>
        <authorList>
            <person name="Goeker M."/>
        </authorList>
    </citation>
    <scope>NUCLEOTIDE SEQUENCE [LARGE SCALE GENOMIC DNA]</scope>
    <source>
        <strain evidence="7 8">DSM 14914</strain>
    </source>
</reference>
<evidence type="ECO:0000256" key="3">
    <source>
        <dbReference type="ARBA" id="ARBA00023002"/>
    </source>
</evidence>
<dbReference type="SUPFAM" id="SSF56349">
    <property type="entry name" value="DNA breaking-rejoining enzymes"/>
    <property type="match status" value="1"/>
</dbReference>
<dbReference type="Proteomes" id="UP001242811">
    <property type="component" value="Unassembled WGS sequence"/>
</dbReference>
<dbReference type="PANTHER" id="PTHR43963">
    <property type="entry name" value="CARBONYL REDUCTASE 1-RELATED"/>
    <property type="match status" value="1"/>
</dbReference>
<dbReference type="InterPro" id="IPR011010">
    <property type="entry name" value="DNA_brk_join_enz"/>
</dbReference>
<keyword evidence="4 5" id="KW-0238">DNA-binding</keyword>
<dbReference type="Gene3D" id="3.40.50.720">
    <property type="entry name" value="NAD(P)-binding Rossmann-like Domain"/>
    <property type="match status" value="1"/>
</dbReference>
<evidence type="ECO:0000256" key="5">
    <source>
        <dbReference type="PROSITE-ProRule" id="PRU01248"/>
    </source>
</evidence>
<dbReference type="Pfam" id="PF00106">
    <property type="entry name" value="adh_short"/>
    <property type="match status" value="1"/>
</dbReference>
<comment type="caution">
    <text evidence="7">The sequence shown here is derived from an EMBL/GenBank/DDBJ whole genome shotgun (WGS) entry which is preliminary data.</text>
</comment>
<evidence type="ECO:0000313" key="7">
    <source>
        <dbReference type="EMBL" id="MDQ0496559.1"/>
    </source>
</evidence>
<dbReference type="PROSITE" id="PS51900">
    <property type="entry name" value="CB"/>
    <property type="match status" value="1"/>
</dbReference>
<dbReference type="Pfam" id="PF02899">
    <property type="entry name" value="Phage_int_SAM_1"/>
    <property type="match status" value="1"/>
</dbReference>
<comment type="similarity">
    <text evidence="1">Belongs to the short-chain dehydrogenases/reductases (SDR) family.</text>
</comment>
<gene>
    <name evidence="7" type="ORF">QOZ95_004749</name>
</gene>
<dbReference type="SUPFAM" id="SSF51735">
    <property type="entry name" value="NAD(P)-binding Rossmann-fold domains"/>
    <property type="match status" value="1"/>
</dbReference>
<dbReference type="RefSeq" id="WP_152381644.1">
    <property type="nucleotide sequence ID" value="NZ_CP045298.1"/>
</dbReference>
<evidence type="ECO:0000313" key="8">
    <source>
        <dbReference type="Proteomes" id="UP001242811"/>
    </source>
</evidence>
<dbReference type="InterPro" id="IPR044068">
    <property type="entry name" value="CB"/>
</dbReference>
<dbReference type="EMBL" id="JAUSWA010000038">
    <property type="protein sequence ID" value="MDQ0496559.1"/>
    <property type="molecule type" value="Genomic_DNA"/>
</dbReference>
<evidence type="ECO:0000256" key="4">
    <source>
        <dbReference type="ARBA" id="ARBA00023125"/>
    </source>
</evidence>
<sequence length="355" mass="39153">MKLTELWVLYDADKRIQGFSTHTLNAYALQLKMLIGGIGDLEIEVITLDLLKGYLSKQSDRLKPSSLGHRIRFVRSLFRFAFEEGHISRNPALKIIMCLYQVKNEKELTMKALVTGANKGIGFEIARSLGKRGYDILVGARDEDRGQAAVEKLAAEDISATFIKIDLNNLDSLLAAAKMVNSLDILVNNAGIPDSVKPGRAALDLAKRTFDYTTEDLRTTMETNFLGTHELIKSLLSSLTDNAKIVNITVPISPTDFWHPLAYITSKAALNVMTLTYAYEFEKMGSHRQIFGIMPGAVATDLNGMEAGAHGGFVKSTEAAGQMSTDIILSDKNQNGQIIQYDGKIVTDYEIQLRG</sequence>
<organism evidence="7 8">
    <name type="scientific">Paenibacillus brasilensis</name>
    <dbReference type="NCBI Taxonomy" id="128574"/>
    <lineage>
        <taxon>Bacteria</taxon>
        <taxon>Bacillati</taxon>
        <taxon>Bacillota</taxon>
        <taxon>Bacilli</taxon>
        <taxon>Bacillales</taxon>
        <taxon>Paenibacillaceae</taxon>
        <taxon>Paenibacillus</taxon>
    </lineage>
</organism>
<dbReference type="PRINTS" id="PR00081">
    <property type="entry name" value="GDHRDH"/>
</dbReference>
<evidence type="ECO:0000256" key="1">
    <source>
        <dbReference type="ARBA" id="ARBA00006484"/>
    </source>
</evidence>
<dbReference type="Gene3D" id="1.10.150.130">
    <property type="match status" value="1"/>
</dbReference>
<accession>A0ABU0L5H8</accession>
<dbReference type="InterPro" id="IPR004107">
    <property type="entry name" value="Integrase_SAM-like_N"/>
</dbReference>
<keyword evidence="8" id="KW-1185">Reference proteome</keyword>
<dbReference type="InterPro" id="IPR010998">
    <property type="entry name" value="Integrase_recombinase_N"/>
</dbReference>